<accession>A0A4X1URX3</accession>
<dbReference type="SUPFAM" id="SSF50182">
    <property type="entry name" value="Sm-like ribonucleoproteins"/>
    <property type="match status" value="1"/>
</dbReference>
<feature type="domain" description="Sm" evidence="2">
    <location>
        <begin position="7"/>
        <end position="94"/>
    </location>
</feature>
<dbReference type="SMART" id="SM00651">
    <property type="entry name" value="Sm"/>
    <property type="match status" value="1"/>
</dbReference>
<name>A0A4X1URX3_PIG</name>
<dbReference type="Proteomes" id="UP000314985">
    <property type="component" value="Chromosome 13"/>
</dbReference>
<proteinExistence type="predicted"/>
<reference evidence="3" key="2">
    <citation type="submission" date="2025-08" db="UniProtKB">
        <authorList>
            <consortium name="Ensembl"/>
        </authorList>
    </citation>
    <scope>IDENTIFICATION</scope>
</reference>
<feature type="region of interest" description="Disordered" evidence="1">
    <location>
        <begin position="135"/>
        <end position="155"/>
    </location>
</feature>
<sequence>VTVGKSSKMLKHIDYRMRCILQDSCIFISTFKAFDKHMNLILCDCDEFRKIKPKNSKQEEREGRALFSTPSLPAPPCSLPTSLRVISSLTLMNISDDPAALPCPLSGQLSRFWSSVLQTLAILFPGGLSTTFSTQGVGVPPGSQPGCSPGQLEQP</sequence>
<dbReference type="InterPro" id="IPR010920">
    <property type="entry name" value="LSM_dom_sf"/>
</dbReference>
<dbReference type="AlphaFoldDB" id="A0A4X1URX3"/>
<dbReference type="CDD" id="cd01717">
    <property type="entry name" value="Sm_B"/>
    <property type="match status" value="1"/>
</dbReference>
<dbReference type="Gene3D" id="2.30.30.100">
    <property type="match status" value="1"/>
</dbReference>
<dbReference type="Pfam" id="PF01423">
    <property type="entry name" value="LSM"/>
    <property type="match status" value="1"/>
</dbReference>
<dbReference type="PANTHER" id="PTHR10701">
    <property type="entry name" value="SMALL NUCLEAR RIBONUCLEOPROTEIN-ASSOCIATED PROTEIN B AND N"/>
    <property type="match status" value="1"/>
</dbReference>
<reference evidence="3 4" key="1">
    <citation type="submission" date="2017-08" db="EMBL/GenBank/DDBJ databases">
        <title>USMARCv1.0.</title>
        <authorList>
            <person name="Hannum G.I."/>
            <person name="Koren S."/>
            <person name="Schroeder S.G."/>
            <person name="Chin S.C."/>
            <person name="Nonneman D.J."/>
            <person name="Becker S.A."/>
            <person name="Rosen B.D."/>
            <person name="Bickhart D.M."/>
            <person name="Putnam N.H."/>
            <person name="Green R.E."/>
            <person name="Tuggle C.K."/>
            <person name="Liu H."/>
            <person name="Rohrer G.A."/>
            <person name="Warr A."/>
            <person name="Hall R."/>
            <person name="Kim K."/>
            <person name="Hume D.A."/>
            <person name="Talbot R."/>
            <person name="Chow W."/>
            <person name="Howe K."/>
            <person name="Schwartz A.S."/>
            <person name="Watson M."/>
            <person name="Archibald A.L."/>
            <person name="Phillippy A.M."/>
            <person name="Smith T.P.L."/>
        </authorList>
    </citation>
    <scope>NUCLEOTIDE SEQUENCE [LARGE SCALE GENOMIC DNA]</scope>
</reference>
<organism evidence="3 4">
    <name type="scientific">Sus scrofa</name>
    <name type="common">Pig</name>
    <dbReference type="NCBI Taxonomy" id="9823"/>
    <lineage>
        <taxon>Eukaryota</taxon>
        <taxon>Metazoa</taxon>
        <taxon>Chordata</taxon>
        <taxon>Craniata</taxon>
        <taxon>Vertebrata</taxon>
        <taxon>Euteleostomi</taxon>
        <taxon>Mammalia</taxon>
        <taxon>Eutheria</taxon>
        <taxon>Laurasiatheria</taxon>
        <taxon>Artiodactyla</taxon>
        <taxon>Suina</taxon>
        <taxon>Suidae</taxon>
        <taxon>Sus</taxon>
    </lineage>
</organism>
<dbReference type="InterPro" id="IPR001163">
    <property type="entry name" value="Sm_dom_euk/arc"/>
</dbReference>
<dbReference type="PANTHER" id="PTHR10701:SF15">
    <property type="entry name" value="SMALL NUCLEAR RIBONUCLEOPROTEIN-ASSOCIATED PROTEINS B AND B"/>
    <property type="match status" value="1"/>
</dbReference>
<evidence type="ECO:0000313" key="4">
    <source>
        <dbReference type="Proteomes" id="UP000314985"/>
    </source>
</evidence>
<evidence type="ECO:0000313" key="3">
    <source>
        <dbReference type="Ensembl" id="ENSSSCP00070032804.1"/>
    </source>
</evidence>
<dbReference type="InterPro" id="IPR050914">
    <property type="entry name" value="snRNP_SmB/NAA38-like"/>
</dbReference>
<evidence type="ECO:0000259" key="2">
    <source>
        <dbReference type="SMART" id="SM00651"/>
    </source>
</evidence>
<evidence type="ECO:0000256" key="1">
    <source>
        <dbReference type="SAM" id="MobiDB-lite"/>
    </source>
</evidence>
<protein>
    <recommendedName>
        <fullName evidence="2">Sm domain-containing protein</fullName>
    </recommendedName>
</protein>
<dbReference type="Ensembl" id="ENSSSCT00070039175.1">
    <property type="protein sequence ID" value="ENSSSCP00070032804.1"/>
    <property type="gene ID" value="ENSSSCG00070019782.1"/>
</dbReference>